<dbReference type="Gene3D" id="1.25.10.10">
    <property type="entry name" value="Leucine-rich Repeat Variant"/>
    <property type="match status" value="1"/>
</dbReference>
<dbReference type="SUPFAM" id="SSF48403">
    <property type="entry name" value="Ankyrin repeat"/>
    <property type="match status" value="1"/>
</dbReference>
<evidence type="ECO:0000256" key="3">
    <source>
        <dbReference type="PROSITE-ProRule" id="PRU00023"/>
    </source>
</evidence>
<dbReference type="EMBL" id="KI913953">
    <property type="protein sequence ID" value="ETW08359.1"/>
    <property type="molecule type" value="Genomic_DNA"/>
</dbReference>
<dbReference type="GeneID" id="20078007"/>
<dbReference type="VEuPathDB" id="FungiDB:H310_00957"/>
<dbReference type="Pfam" id="PF12796">
    <property type="entry name" value="Ank_2"/>
    <property type="match status" value="2"/>
</dbReference>
<name>A0A024UPY2_9STRA</name>
<sequence>MSGAADGGAIAAVATVDSPLPLTKAVKAAWKRALKQLKLKDVGKKVEGIRYCAEDSRFFREGGGLPLLMAFLTRVKQHEILSQALAMFSHLVSESEPLCKLNAVFILEEGRSPTTPWFGGEYFLAIGNMTVDEDMKLTALRIFIKLVEFTLQLPPDHAHRSELVANICMRGDPCVQLAAAMTSPNVDLQYASLQALFALASGHPDTDAFIQSLYSTGATEKILSYLMHDEPRFTLLASKYFEHIARFESGRASIVQVNALAGLTTKLQALATSIAADGLDTNAVEVLCQSLELTALTTTRLLVTATALENPDQIHETACHLARALSSPVVKAKCQASSALVMLSSLGRLLERNEDCRTRVKELLFLPHLVHYLVLDENSSAPAGDQVDQQEPMDPKAKPAKGGKPAKESPKKDKEAAPPPVAAVALTDSVSELPPVDAQATARAQAARLTFLNVRNAAEKVLHICAMVDGGASVDGRVFGKPASGGEPWMPYETFHAVFASSDFSTVLRGVRFAATVLRHRENALRMGVAGTTSLLTILADQAKAQDANDGDTTKQAAFTALVANIAQCLGHLTAASIDICELCGDDALSPVNTLVAYMLQHSSDGAVETLTPLNFDWGVVDTSIVDLRVPIRMHKPQVLCAQALAGFVRGVLELASTQPKADETVEKGKQPPAKDKKQKDAALLPGEKVAVRVAAFSLQLLQLLATLTDFDLHVEILRIVQAVPSLPNGRKTLLRQAQEQIVLERVPPPADVASAIEALRLTPPEGIAVGAAPFVPPWTEALQAYARLLDPIFHVFHRFDSPVPDILAALKILHGFLFDAKSPQDDYDADLFGNVAVGNGALVVLASLVDLPRLHVAPSGQVDDDALVELLGIVIHHLIQWGSTNQAAVLSRLEAYIAEEEDTSDAAAQALTRTKSIASRWTQLLALPHDFARFGYAGMPALLVAVELGHDKITKALLQAGVHAEALDRERNSSLMKALAVGHSSIVDALMASGADVNALNGRDQSVLKFCIVSSSQIQSQAVEAAMATLRSADSSDVVATPRTQQRNVLDASMVLDNIKADTNGLGYLQRLLETGSDPSISDDDGSFPLHWALSSAHIRTTVRGCRVCLRFESTQVAPDAILNLTSLLLQYHAHVNVCNKRGQTPLHVAILNGHAQAALLLLQHGAHPFMTDGLGCLPLHYLCAGACGAATIQVLDAILALAPKFAVMPTVYSDLRKGKTAAEKTLVELDAILDAGLGSLVAPPALMTAPSLIAELFVHPSNSGLFPFHYACGAREPELDMAFDSNAGTAVTRVDVLHHLVTKYGLNMATLTSYRFNAMHFAAKNDFDGSNGAVIGFLLESQVPLNAVHEPKEVDVPKILKPHSTVMFTPRESKEPPMQAYISSYCHLHEYHLVTASGRHVSHVPRRDLVPPKDILALSGEFALSPLHYAVLHSDNATWQLLHAGADLAPDGSDVPLLSLACAAQRGVDVIEYLAPRLAPRQANIRVELAPTMHGTALHFAVGHGNVAVAKVLLDADDTTLKVKRSRDGYTPLHVACALGLKEMVVFLASKGALSTVALCQDSPLHILLDAQRLDILESLAKAQYLAESQLAWLGAHANLDNLSVPDWLRPYTPTAVIQASVADMDVTTEINQGQDLLEKGQDDESPVVEDERVESMVVQPEIVVD</sequence>
<dbReference type="eggNOG" id="KOG4177">
    <property type="taxonomic scope" value="Eukaryota"/>
</dbReference>
<dbReference type="STRING" id="157072.A0A024UPY2"/>
<dbReference type="InterPro" id="IPR011989">
    <property type="entry name" value="ARM-like"/>
</dbReference>
<dbReference type="PANTHER" id="PTHR24198:SF165">
    <property type="entry name" value="ANKYRIN REPEAT-CONTAINING PROTEIN-RELATED"/>
    <property type="match status" value="1"/>
</dbReference>
<dbReference type="Gene3D" id="1.25.40.20">
    <property type="entry name" value="Ankyrin repeat-containing domain"/>
    <property type="match status" value="3"/>
</dbReference>
<organism evidence="5">
    <name type="scientific">Aphanomyces invadans</name>
    <dbReference type="NCBI Taxonomy" id="157072"/>
    <lineage>
        <taxon>Eukaryota</taxon>
        <taxon>Sar</taxon>
        <taxon>Stramenopiles</taxon>
        <taxon>Oomycota</taxon>
        <taxon>Saprolegniomycetes</taxon>
        <taxon>Saprolegniales</taxon>
        <taxon>Verrucalvaceae</taxon>
        <taxon>Aphanomyces</taxon>
    </lineage>
</organism>
<dbReference type="SMART" id="SM00248">
    <property type="entry name" value="ANK"/>
    <property type="match status" value="9"/>
</dbReference>
<dbReference type="SUPFAM" id="SSF48371">
    <property type="entry name" value="ARM repeat"/>
    <property type="match status" value="1"/>
</dbReference>
<dbReference type="GO" id="GO:0005737">
    <property type="term" value="C:cytoplasm"/>
    <property type="evidence" value="ECO:0007669"/>
    <property type="project" value="TreeGrafter"/>
</dbReference>
<dbReference type="OrthoDB" id="194358at2759"/>
<feature type="repeat" description="ANK" evidence="3">
    <location>
        <begin position="1530"/>
        <end position="1555"/>
    </location>
</feature>
<dbReference type="PANTHER" id="PTHR24198">
    <property type="entry name" value="ANKYRIN REPEAT AND PROTEIN KINASE DOMAIN-CONTAINING PROTEIN"/>
    <property type="match status" value="1"/>
</dbReference>
<keyword evidence="1" id="KW-0677">Repeat</keyword>
<feature type="region of interest" description="Disordered" evidence="4">
    <location>
        <begin position="660"/>
        <end position="682"/>
    </location>
</feature>
<reference evidence="5" key="1">
    <citation type="submission" date="2013-12" db="EMBL/GenBank/DDBJ databases">
        <title>The Genome Sequence of Aphanomyces invadans NJM9701.</title>
        <authorList>
            <consortium name="The Broad Institute Genomics Platform"/>
            <person name="Russ C."/>
            <person name="Tyler B."/>
            <person name="van West P."/>
            <person name="Dieguez-Uribeondo J."/>
            <person name="Young S.K."/>
            <person name="Zeng Q."/>
            <person name="Gargeya S."/>
            <person name="Fitzgerald M."/>
            <person name="Abouelleil A."/>
            <person name="Alvarado L."/>
            <person name="Chapman S.B."/>
            <person name="Gainer-Dewar J."/>
            <person name="Goldberg J."/>
            <person name="Griggs A."/>
            <person name="Gujja S."/>
            <person name="Hansen M."/>
            <person name="Howarth C."/>
            <person name="Imamovic A."/>
            <person name="Ireland A."/>
            <person name="Larimer J."/>
            <person name="McCowan C."/>
            <person name="Murphy C."/>
            <person name="Pearson M."/>
            <person name="Poon T.W."/>
            <person name="Priest M."/>
            <person name="Roberts A."/>
            <person name="Saif S."/>
            <person name="Shea T."/>
            <person name="Sykes S."/>
            <person name="Wortman J."/>
            <person name="Nusbaum C."/>
            <person name="Birren B."/>
        </authorList>
    </citation>
    <scope>NUCLEOTIDE SEQUENCE [LARGE SCALE GENOMIC DNA]</scope>
    <source>
        <strain evidence="5">NJM9701</strain>
    </source>
</reference>
<gene>
    <name evidence="5" type="ORF">H310_00957</name>
</gene>
<dbReference type="InterPro" id="IPR016024">
    <property type="entry name" value="ARM-type_fold"/>
</dbReference>
<dbReference type="RefSeq" id="XP_008862164.1">
    <property type="nucleotide sequence ID" value="XM_008863942.1"/>
</dbReference>
<feature type="region of interest" description="Disordered" evidence="4">
    <location>
        <begin position="380"/>
        <end position="420"/>
    </location>
</feature>
<evidence type="ECO:0000256" key="1">
    <source>
        <dbReference type="ARBA" id="ARBA00022737"/>
    </source>
</evidence>
<dbReference type="PROSITE" id="PS50088">
    <property type="entry name" value="ANK_REPEAT"/>
    <property type="match status" value="4"/>
</dbReference>
<protein>
    <submittedName>
        <fullName evidence="5">Uncharacterized protein</fullName>
    </submittedName>
</protein>
<evidence type="ECO:0000256" key="2">
    <source>
        <dbReference type="ARBA" id="ARBA00023043"/>
    </source>
</evidence>
<dbReference type="Pfam" id="PF13857">
    <property type="entry name" value="Ank_5"/>
    <property type="match status" value="1"/>
</dbReference>
<evidence type="ECO:0000313" key="5">
    <source>
        <dbReference type="EMBL" id="ETW08359.1"/>
    </source>
</evidence>
<accession>A0A024UPY2</accession>
<keyword evidence="2 3" id="KW-0040">ANK repeat</keyword>
<feature type="repeat" description="ANK" evidence="3">
    <location>
        <begin position="971"/>
        <end position="1003"/>
    </location>
</feature>
<dbReference type="PROSITE" id="PS50297">
    <property type="entry name" value="ANK_REP_REGION"/>
    <property type="match status" value="3"/>
</dbReference>
<feature type="repeat" description="ANK" evidence="3">
    <location>
        <begin position="1143"/>
        <end position="1175"/>
    </location>
</feature>
<feature type="region of interest" description="Disordered" evidence="4">
    <location>
        <begin position="1635"/>
        <end position="1655"/>
    </location>
</feature>
<proteinExistence type="predicted"/>
<feature type="compositionally biased region" description="Basic and acidic residues" evidence="4">
    <location>
        <begin position="661"/>
        <end position="681"/>
    </location>
</feature>
<feature type="repeat" description="ANK" evidence="3">
    <location>
        <begin position="938"/>
        <end position="970"/>
    </location>
</feature>
<dbReference type="InterPro" id="IPR002110">
    <property type="entry name" value="Ankyrin_rpt"/>
</dbReference>
<dbReference type="InterPro" id="IPR036770">
    <property type="entry name" value="Ankyrin_rpt-contain_sf"/>
</dbReference>
<feature type="compositionally biased region" description="Basic and acidic residues" evidence="4">
    <location>
        <begin position="405"/>
        <end position="416"/>
    </location>
</feature>
<evidence type="ECO:0000256" key="4">
    <source>
        <dbReference type="SAM" id="MobiDB-lite"/>
    </source>
</evidence>